<dbReference type="NCBIfam" id="TIGR01686">
    <property type="entry name" value="FkbH"/>
    <property type="match status" value="1"/>
</dbReference>
<dbReference type="InterPro" id="IPR036514">
    <property type="entry name" value="SGNH_hydro_sf"/>
</dbReference>
<dbReference type="InterPro" id="IPR023214">
    <property type="entry name" value="HAD_sf"/>
</dbReference>
<dbReference type="EMBL" id="JBEZUR010000016">
    <property type="protein sequence ID" value="MEU3555188.1"/>
    <property type="molecule type" value="Genomic_DNA"/>
</dbReference>
<dbReference type="Gene3D" id="3.40.50.1000">
    <property type="entry name" value="HAD superfamily/HAD-like"/>
    <property type="match status" value="1"/>
</dbReference>
<protein>
    <submittedName>
        <fullName evidence="1">HAD-IIIC family phosphatase</fullName>
    </submittedName>
</protein>
<dbReference type="SUPFAM" id="SSF55729">
    <property type="entry name" value="Acyl-CoA N-acyltransferases (Nat)"/>
    <property type="match status" value="1"/>
</dbReference>
<dbReference type="InterPro" id="IPR036412">
    <property type="entry name" value="HAD-like_sf"/>
</dbReference>
<dbReference type="InterPro" id="IPR010037">
    <property type="entry name" value="FkbH_domain"/>
</dbReference>
<sequence>MGDDLSELTRLHRDGSLAAHYPRVRALLAELTGDPLARAGRLLARLDPDDVLAAHPGTPAPLLALTGHGTLTGAVPALTAELARHGLLARVRLSPFDSWVFDLADPASDLYAARPDLVLCLLDAATVTDDLPTPWGADDVARVLEEKLALLERAAEVCATAAPGATLVLNTLPLLPETPAQLLDLRARARLGALWRRAEARLLELPDRHPHVVVVDLLPQLARGVAAGDVRQSVYARAHLSDGLLARYAREVGHLARLSTGGGKKVLALDLDNTVWGGVLGEVGPDGIETDGGYRGEAFRRFQLVVRQLAAQGVLVTAVSKNDLEPVEKTLREHPGLALREEDFVRIRANWRPKHENIAELADELNLGADSFVFVDDSAFERGLVRRELPGVAVVAVDEEPALHPGRLLEDGWFAARELTDEDLVRPARYREERDRRDFLHTFDSLDGYLRELDTTVTVAPAAPGEYARISQITLRTNQFNLTTRRLQPADVRALAADPAALVLGVRAADRFGDHGLVGAVLLRQDGEVLHVDNFLLSCRVFSRGIEQTVLHAVLRHARDSGLREVRAAYRRTPKNGKVADFCPRGGFTATTVTDEETLFRHDLAELPEPAAHIRLTARFGRAPGEGDAP</sequence>
<keyword evidence="2" id="KW-1185">Reference proteome</keyword>
<dbReference type="InterPro" id="IPR016181">
    <property type="entry name" value="Acyl_CoA_acyltransferase"/>
</dbReference>
<evidence type="ECO:0000313" key="2">
    <source>
        <dbReference type="Proteomes" id="UP001550850"/>
    </source>
</evidence>
<organism evidence="1 2">
    <name type="scientific">Streptomyces fragilis</name>
    <dbReference type="NCBI Taxonomy" id="67301"/>
    <lineage>
        <taxon>Bacteria</taxon>
        <taxon>Bacillati</taxon>
        <taxon>Actinomycetota</taxon>
        <taxon>Actinomycetes</taxon>
        <taxon>Kitasatosporales</taxon>
        <taxon>Streptomycetaceae</taxon>
        <taxon>Streptomyces</taxon>
    </lineage>
</organism>
<comment type="caution">
    <text evidence="1">The sequence shown here is derived from an EMBL/GenBank/DDBJ whole genome shotgun (WGS) entry which is preliminary data.</text>
</comment>
<dbReference type="SUPFAM" id="SSF56784">
    <property type="entry name" value="HAD-like"/>
    <property type="match status" value="1"/>
</dbReference>
<dbReference type="NCBIfam" id="TIGR01681">
    <property type="entry name" value="HAD-SF-IIIC"/>
    <property type="match status" value="1"/>
</dbReference>
<dbReference type="Proteomes" id="UP001550850">
    <property type="component" value="Unassembled WGS sequence"/>
</dbReference>
<gene>
    <name evidence="1" type="ORF">AB0E65_13375</name>
</gene>
<dbReference type="RefSeq" id="WP_170145042.1">
    <property type="nucleotide sequence ID" value="NZ_BEVZ01000002.1"/>
</dbReference>
<accession>A0ABV2YHI6</accession>
<name>A0ABV2YHI6_9ACTN</name>
<dbReference type="Gene3D" id="3.40.630.30">
    <property type="match status" value="1"/>
</dbReference>
<dbReference type="InterPro" id="IPR010033">
    <property type="entry name" value="HAD_SF_ppase_IIIC"/>
</dbReference>
<reference evidence="1 2" key="1">
    <citation type="submission" date="2024-06" db="EMBL/GenBank/DDBJ databases">
        <title>The Natural Products Discovery Center: Release of the First 8490 Sequenced Strains for Exploring Actinobacteria Biosynthetic Diversity.</title>
        <authorList>
            <person name="Kalkreuter E."/>
            <person name="Kautsar S.A."/>
            <person name="Yang D."/>
            <person name="Bader C.D."/>
            <person name="Teijaro C.N."/>
            <person name="Fluegel L."/>
            <person name="Davis C.M."/>
            <person name="Simpson J.R."/>
            <person name="Lauterbach L."/>
            <person name="Steele A.D."/>
            <person name="Gui C."/>
            <person name="Meng S."/>
            <person name="Li G."/>
            <person name="Viehrig K."/>
            <person name="Ye F."/>
            <person name="Su P."/>
            <person name="Kiefer A.F."/>
            <person name="Nichols A."/>
            <person name="Cepeda A.J."/>
            <person name="Yan W."/>
            <person name="Fan B."/>
            <person name="Jiang Y."/>
            <person name="Adhikari A."/>
            <person name="Zheng C.-J."/>
            <person name="Schuster L."/>
            <person name="Cowan T.M."/>
            <person name="Smanski M.J."/>
            <person name="Chevrette M.G."/>
            <person name="De Carvalho L.P.S."/>
            <person name="Shen B."/>
        </authorList>
    </citation>
    <scope>NUCLEOTIDE SEQUENCE [LARGE SCALE GENOMIC DNA]</scope>
    <source>
        <strain evidence="1 2">NPDC038104</strain>
    </source>
</reference>
<proteinExistence type="predicted"/>
<evidence type="ECO:0000313" key="1">
    <source>
        <dbReference type="EMBL" id="MEU3555188.1"/>
    </source>
</evidence>
<dbReference type="Gene3D" id="3.40.50.1110">
    <property type="entry name" value="SGNH hydrolase"/>
    <property type="match status" value="1"/>
</dbReference>